<evidence type="ECO:0000313" key="1">
    <source>
        <dbReference type="EMBL" id="PNP85318.1"/>
    </source>
</evidence>
<organism evidence="1 2">
    <name type="scientific">Gibberella nygamai</name>
    <name type="common">Bean root rot disease fungus</name>
    <name type="synonym">Fusarium nygamai</name>
    <dbReference type="NCBI Taxonomy" id="42673"/>
    <lineage>
        <taxon>Eukaryota</taxon>
        <taxon>Fungi</taxon>
        <taxon>Dikarya</taxon>
        <taxon>Ascomycota</taxon>
        <taxon>Pezizomycotina</taxon>
        <taxon>Sordariomycetes</taxon>
        <taxon>Hypocreomycetidae</taxon>
        <taxon>Hypocreales</taxon>
        <taxon>Nectriaceae</taxon>
        <taxon>Fusarium</taxon>
        <taxon>Fusarium fujikuroi species complex</taxon>
    </lineage>
</organism>
<dbReference type="Proteomes" id="UP000236664">
    <property type="component" value="Unassembled WGS sequence"/>
</dbReference>
<keyword evidence="2" id="KW-1185">Reference proteome</keyword>
<dbReference type="AlphaFoldDB" id="A0A2K0WSQ1"/>
<proteinExistence type="predicted"/>
<gene>
    <name evidence="1" type="ORF">FNYG_01335</name>
</gene>
<comment type="caution">
    <text evidence="1">The sequence shown here is derived from an EMBL/GenBank/DDBJ whole genome shotgun (WGS) entry which is preliminary data.</text>
</comment>
<evidence type="ECO:0000313" key="2">
    <source>
        <dbReference type="Proteomes" id="UP000236664"/>
    </source>
</evidence>
<sequence>MREGASIDALFKLAFYADLIVLLDSASPRSQDID</sequence>
<name>A0A2K0WSQ1_GIBNY</name>
<protein>
    <submittedName>
        <fullName evidence="1">Uncharacterized protein</fullName>
    </submittedName>
</protein>
<dbReference type="OrthoDB" id="5098016at2759"/>
<reference evidence="1 2" key="1">
    <citation type="submission" date="2017-06" db="EMBL/GenBank/DDBJ databases">
        <title>Genome of Fusarium nygamai isolate CS10214.</title>
        <authorList>
            <person name="Gardiner D.M."/>
            <person name="Obanor F."/>
            <person name="Kazan K."/>
        </authorList>
    </citation>
    <scope>NUCLEOTIDE SEQUENCE [LARGE SCALE GENOMIC DNA]</scope>
    <source>
        <strain evidence="1 2">CS10214</strain>
    </source>
</reference>
<dbReference type="EMBL" id="MTQA01000021">
    <property type="protein sequence ID" value="PNP85318.1"/>
    <property type="molecule type" value="Genomic_DNA"/>
</dbReference>
<accession>A0A2K0WSQ1</accession>